<dbReference type="RefSeq" id="WP_069321265.1">
    <property type="nucleotide sequence ID" value="NZ_MDDS01000043.1"/>
</dbReference>
<evidence type="ECO:0000313" key="3">
    <source>
        <dbReference type="Proteomes" id="UP000094487"/>
    </source>
</evidence>
<proteinExistence type="predicted"/>
<feature type="transmembrane region" description="Helical" evidence="1">
    <location>
        <begin position="85"/>
        <end position="109"/>
    </location>
</feature>
<keyword evidence="1" id="KW-1133">Transmembrane helix</keyword>
<name>A0A1E3LTA9_9SPHN</name>
<dbReference type="EMBL" id="MDDS01000043">
    <property type="protein sequence ID" value="ODP36998.1"/>
    <property type="molecule type" value="Genomic_DNA"/>
</dbReference>
<keyword evidence="1" id="KW-0812">Transmembrane</keyword>
<keyword evidence="3" id="KW-1185">Reference proteome</keyword>
<gene>
    <name evidence="2" type="ORF">BFL28_19385</name>
</gene>
<reference evidence="2 3" key="1">
    <citation type="submission" date="2016-08" db="EMBL/GenBank/DDBJ databases">
        <title>Draft genome of the agarase producing Sphingomonas sp. MCT13.</title>
        <authorList>
            <person name="D'Andrea M.M."/>
            <person name="Rossolini G.M."/>
            <person name="Thaller M.C."/>
        </authorList>
    </citation>
    <scope>NUCLEOTIDE SEQUENCE [LARGE SCALE GENOMIC DNA]</scope>
    <source>
        <strain evidence="2 3">MCT13</strain>
    </source>
</reference>
<sequence>MISRFSSAPPAWFKVAATVLILWGLMGLASLFPHFAYDPSIDPDATAWDREFMPAPLWLNIVYVGAVVTGVLASVGLLMRRRWAVTLSVLSLLLLIVQFGYIFLFTGIVAGKGLWTAYFPAAIVVIQLFQLWLARKARASGWLK</sequence>
<feature type="transmembrane region" description="Helical" evidence="1">
    <location>
        <begin position="12"/>
        <end position="37"/>
    </location>
</feature>
<feature type="transmembrane region" description="Helical" evidence="1">
    <location>
        <begin position="115"/>
        <end position="134"/>
    </location>
</feature>
<evidence type="ECO:0008006" key="4">
    <source>
        <dbReference type="Google" id="ProtNLM"/>
    </source>
</evidence>
<evidence type="ECO:0000313" key="2">
    <source>
        <dbReference type="EMBL" id="ODP36998.1"/>
    </source>
</evidence>
<dbReference type="Proteomes" id="UP000094487">
    <property type="component" value="Unassembled WGS sequence"/>
</dbReference>
<comment type="caution">
    <text evidence="2">The sequence shown here is derived from an EMBL/GenBank/DDBJ whole genome shotgun (WGS) entry which is preliminary data.</text>
</comment>
<feature type="transmembrane region" description="Helical" evidence="1">
    <location>
        <begin position="57"/>
        <end position="78"/>
    </location>
</feature>
<dbReference type="STRING" id="1888892.BFL28_19385"/>
<keyword evidence="1" id="KW-0472">Membrane</keyword>
<dbReference type="OrthoDB" id="7507670at2"/>
<organism evidence="2 3">
    <name type="scientific">Sphingomonas turrisvirgatae</name>
    <dbReference type="NCBI Taxonomy" id="1888892"/>
    <lineage>
        <taxon>Bacteria</taxon>
        <taxon>Pseudomonadati</taxon>
        <taxon>Pseudomonadota</taxon>
        <taxon>Alphaproteobacteria</taxon>
        <taxon>Sphingomonadales</taxon>
        <taxon>Sphingomonadaceae</taxon>
        <taxon>Sphingomonas</taxon>
    </lineage>
</organism>
<accession>A0A1E3LTA9</accession>
<evidence type="ECO:0000256" key="1">
    <source>
        <dbReference type="SAM" id="Phobius"/>
    </source>
</evidence>
<protein>
    <recommendedName>
        <fullName evidence="4">Sugar transporter</fullName>
    </recommendedName>
</protein>
<dbReference type="AlphaFoldDB" id="A0A1E3LTA9"/>